<evidence type="ECO:0000313" key="3">
    <source>
        <dbReference type="Proteomes" id="UP000199068"/>
    </source>
</evidence>
<feature type="transmembrane region" description="Helical" evidence="1">
    <location>
        <begin position="6"/>
        <end position="24"/>
    </location>
</feature>
<reference evidence="2 3" key="1">
    <citation type="submission" date="2016-10" db="EMBL/GenBank/DDBJ databases">
        <authorList>
            <person name="de Groot N.N."/>
        </authorList>
    </citation>
    <scope>NUCLEOTIDE SEQUENCE [LARGE SCALE GENOMIC DNA]</scope>
    <source>
        <strain evidence="2 3">DSM 797</strain>
    </source>
</reference>
<evidence type="ECO:0008006" key="4">
    <source>
        <dbReference type="Google" id="ProtNLM"/>
    </source>
</evidence>
<protein>
    <recommendedName>
        <fullName evidence="4">SdpI/YhfL protein family protein</fullName>
    </recommendedName>
</protein>
<dbReference type="Proteomes" id="UP000199068">
    <property type="component" value="Unassembled WGS sequence"/>
</dbReference>
<proteinExistence type="predicted"/>
<dbReference type="AlphaFoldDB" id="A0A1G9J6J3"/>
<feature type="transmembrane region" description="Helical" evidence="1">
    <location>
        <begin position="79"/>
        <end position="100"/>
    </location>
</feature>
<dbReference type="STRING" id="1121325.SAMN04515677_101530"/>
<keyword evidence="1" id="KW-0812">Transmembrane</keyword>
<sequence length="107" mass="12130">MDLFFSILIWGVVLIVLGLIQIEANKALKVKFSFNIKSAEKFISYFKSNTWAKINITYGVGLFFTSIIGIVFYDNIGLLVALIMIVELNFYILQSLIGAYKYSSNIN</sequence>
<keyword evidence="1" id="KW-0472">Membrane</keyword>
<evidence type="ECO:0000256" key="1">
    <source>
        <dbReference type="SAM" id="Phobius"/>
    </source>
</evidence>
<accession>A0A1G9J6J3</accession>
<gene>
    <name evidence="2" type="ORF">SAMN04515677_101530</name>
</gene>
<dbReference type="RefSeq" id="WP_092722566.1">
    <property type="nucleotide sequence ID" value="NZ_FNGW01000001.1"/>
</dbReference>
<organism evidence="2 3">
    <name type="scientific">Romboutsia lituseburensis DSM 797</name>
    <dbReference type="NCBI Taxonomy" id="1121325"/>
    <lineage>
        <taxon>Bacteria</taxon>
        <taxon>Bacillati</taxon>
        <taxon>Bacillota</taxon>
        <taxon>Clostridia</taxon>
        <taxon>Peptostreptococcales</taxon>
        <taxon>Peptostreptococcaceae</taxon>
        <taxon>Romboutsia</taxon>
    </lineage>
</organism>
<name>A0A1G9J6J3_9FIRM</name>
<dbReference type="EMBL" id="FNGW01000001">
    <property type="protein sequence ID" value="SDL33177.1"/>
    <property type="molecule type" value="Genomic_DNA"/>
</dbReference>
<feature type="transmembrane region" description="Helical" evidence="1">
    <location>
        <begin position="56"/>
        <end position="73"/>
    </location>
</feature>
<evidence type="ECO:0000313" key="2">
    <source>
        <dbReference type="EMBL" id="SDL33177.1"/>
    </source>
</evidence>
<keyword evidence="1" id="KW-1133">Transmembrane helix</keyword>
<keyword evidence="3" id="KW-1185">Reference proteome</keyword>